<name>A0ABX1MJ45_9RHOO</name>
<feature type="compositionally biased region" description="Polar residues" evidence="1">
    <location>
        <begin position="88"/>
        <end position="97"/>
    </location>
</feature>
<feature type="chain" id="PRO_5045971668" evidence="2">
    <location>
        <begin position="27"/>
        <end position="109"/>
    </location>
</feature>
<dbReference type="Proteomes" id="UP000652074">
    <property type="component" value="Unassembled WGS sequence"/>
</dbReference>
<comment type="caution">
    <text evidence="3">The sequence shown here is derived from an EMBL/GenBank/DDBJ whole genome shotgun (WGS) entry which is preliminary data.</text>
</comment>
<evidence type="ECO:0000313" key="3">
    <source>
        <dbReference type="EMBL" id="NMF87964.1"/>
    </source>
</evidence>
<feature type="signal peptide" evidence="2">
    <location>
        <begin position="1"/>
        <end position="26"/>
    </location>
</feature>
<gene>
    <name evidence="3" type="ORF">GPA26_05660</name>
</gene>
<evidence type="ECO:0000256" key="1">
    <source>
        <dbReference type="SAM" id="MobiDB-lite"/>
    </source>
</evidence>
<evidence type="ECO:0000313" key="4">
    <source>
        <dbReference type="Proteomes" id="UP000652074"/>
    </source>
</evidence>
<dbReference type="RefSeq" id="WP_169205397.1">
    <property type="nucleotide sequence ID" value="NZ_CP059560.1"/>
</dbReference>
<evidence type="ECO:0000256" key="2">
    <source>
        <dbReference type="SAM" id="SignalP"/>
    </source>
</evidence>
<sequence length="109" mass="11648">MSAKYRKYLFAGTIAAVTAVPLAASAETYELFGERGPASHQLNYDVRSEKGAEMMRAKPAGTSDAKGEFSAFETVPAETAAPRRMGTSLETGWSTNPAAVYPEGERITP</sequence>
<keyword evidence="4" id="KW-1185">Reference proteome</keyword>
<keyword evidence="2" id="KW-0732">Signal</keyword>
<feature type="region of interest" description="Disordered" evidence="1">
    <location>
        <begin position="53"/>
        <end position="109"/>
    </location>
</feature>
<protein>
    <submittedName>
        <fullName evidence="3">Uncharacterized protein</fullName>
    </submittedName>
</protein>
<accession>A0ABX1MJ45</accession>
<reference evidence="3 4" key="1">
    <citation type="submission" date="2019-12" db="EMBL/GenBank/DDBJ databases">
        <title>Comparative genomics gives insights into the taxonomy of the Azoarcus-Aromatoleum group and reveals separate origins of nif in the plant-associated Azoarcus and non-plant-associated Aromatoleum sub-groups.</title>
        <authorList>
            <person name="Lafos M."/>
            <person name="Maluk M."/>
            <person name="Batista M."/>
            <person name="Junghare M."/>
            <person name="Carmona M."/>
            <person name="Faoro H."/>
            <person name="Cruz L.M."/>
            <person name="Battistoni F."/>
            <person name="De Souza E."/>
            <person name="Pedrosa F."/>
            <person name="Chen W.-M."/>
            <person name="Poole P.S."/>
            <person name="Dixon R.A."/>
            <person name="James E.K."/>
        </authorList>
    </citation>
    <scope>NUCLEOTIDE SEQUENCE [LARGE SCALE GENOMIC DNA]</scope>
    <source>
        <strain evidence="3 4">ToN1</strain>
    </source>
</reference>
<organism evidence="3 4">
    <name type="scientific">Aromatoleum petrolei</name>
    <dbReference type="NCBI Taxonomy" id="76116"/>
    <lineage>
        <taxon>Bacteria</taxon>
        <taxon>Pseudomonadati</taxon>
        <taxon>Pseudomonadota</taxon>
        <taxon>Betaproteobacteria</taxon>
        <taxon>Rhodocyclales</taxon>
        <taxon>Rhodocyclaceae</taxon>
        <taxon>Aromatoleum</taxon>
    </lineage>
</organism>
<dbReference type="EMBL" id="WTVR01000008">
    <property type="protein sequence ID" value="NMF87964.1"/>
    <property type="molecule type" value="Genomic_DNA"/>
</dbReference>
<proteinExistence type="predicted"/>